<dbReference type="EMBL" id="WEGJ01000029">
    <property type="protein sequence ID" value="MQY15141.1"/>
    <property type="molecule type" value="Genomic_DNA"/>
</dbReference>
<keyword evidence="3" id="KW-0732">Signal</keyword>
<comment type="caution">
    <text evidence="4">The sequence shown here is derived from an EMBL/GenBank/DDBJ whole genome shotgun (WGS) entry which is preliminary data.</text>
</comment>
<feature type="chain" id="PRO_5038399980" description="TrbL/VirB6 plasmid conjugal transfer protein" evidence="3">
    <location>
        <begin position="18"/>
        <end position="589"/>
    </location>
</feature>
<protein>
    <recommendedName>
        <fullName evidence="6">TrbL/VirB6 plasmid conjugal transfer protein</fullName>
    </recommendedName>
</protein>
<dbReference type="AlphaFoldDB" id="A0A7K0CP06"/>
<evidence type="ECO:0000256" key="2">
    <source>
        <dbReference type="SAM" id="Phobius"/>
    </source>
</evidence>
<evidence type="ECO:0000256" key="1">
    <source>
        <dbReference type="SAM" id="MobiDB-lite"/>
    </source>
</evidence>
<keyword evidence="5" id="KW-1185">Reference proteome</keyword>
<feature type="transmembrane region" description="Helical" evidence="2">
    <location>
        <begin position="236"/>
        <end position="263"/>
    </location>
</feature>
<feature type="transmembrane region" description="Helical" evidence="2">
    <location>
        <begin position="379"/>
        <end position="398"/>
    </location>
</feature>
<accession>A0A7K0CP06</accession>
<organism evidence="4 5">
    <name type="scientific">Streptomyces smaragdinus</name>
    <dbReference type="NCBI Taxonomy" id="2585196"/>
    <lineage>
        <taxon>Bacteria</taxon>
        <taxon>Bacillati</taxon>
        <taxon>Actinomycetota</taxon>
        <taxon>Actinomycetes</taxon>
        <taxon>Kitasatosporales</taxon>
        <taxon>Streptomycetaceae</taxon>
        <taxon>Streptomyces</taxon>
    </lineage>
</organism>
<name>A0A7K0CP06_9ACTN</name>
<keyword evidence="2" id="KW-1133">Transmembrane helix</keyword>
<evidence type="ECO:0000256" key="3">
    <source>
        <dbReference type="SAM" id="SignalP"/>
    </source>
</evidence>
<keyword evidence="2" id="KW-0812">Transmembrane</keyword>
<proteinExistence type="predicted"/>
<feature type="transmembrane region" description="Helical" evidence="2">
    <location>
        <begin position="348"/>
        <end position="367"/>
    </location>
</feature>
<feature type="region of interest" description="Disordered" evidence="1">
    <location>
        <begin position="542"/>
        <end position="589"/>
    </location>
</feature>
<evidence type="ECO:0000313" key="4">
    <source>
        <dbReference type="EMBL" id="MQY15141.1"/>
    </source>
</evidence>
<evidence type="ECO:0000313" key="5">
    <source>
        <dbReference type="Proteomes" id="UP000466345"/>
    </source>
</evidence>
<feature type="signal peptide" evidence="3">
    <location>
        <begin position="1"/>
        <end position="17"/>
    </location>
</feature>
<dbReference type="Proteomes" id="UP000466345">
    <property type="component" value="Unassembled WGS sequence"/>
</dbReference>
<sequence>MLLAAVLLTGTALPVTWADNPDTHASYGPPKEPPAEWAKGGQSAGIDGQGRWCILGEADNCRFNGAHSPDPRKIVGICEAADGTAAKNCSKESQKRFERGALEAWREKAASRKNFNELNAFLTKCVKSGRSFKLCLTEGTYKHPEPRPGVKDWIEAGAAQLVSDGLGKAAQYIGEGVVWLLRQFADEFAEVSTVNLEQTGIGRVLSIMTGLSAVIACFLLLLQFGKAALTQQGAPVAIGVIGLLKYAAVLSVYILAVQTFLYWTDELSDALITMSFEGNGGDPAAAMKQQLGQLFAGLVATGGGTAAAGALVTGGGVVANGVAFVIVVGIICIICICALWLEMMVRQAAIMITVVVMPVVLSGELMDATRSWWPRARDALIALILTKPVITLCFAIGFTAMTDGKGVKNVLVGLVCFLLAAFAWPVVATYMTFTTNGDGQSAASGMFSSLGSSISSMYGGQRALPSGAGAVGGGTGYTQALESDAPAPGGGNDGFWRARMSGRAHGGSFAARVGGSVGVGLQLANAGTDALAGTMANTAAHAGLGPREHLGRSVVIPPRRTPGEHKPAAPPPPPGETEAPRPTVPEEGE</sequence>
<feature type="region of interest" description="Disordered" evidence="1">
    <location>
        <begin position="20"/>
        <end position="42"/>
    </location>
</feature>
<keyword evidence="2" id="KW-0472">Membrane</keyword>
<evidence type="ECO:0008006" key="6">
    <source>
        <dbReference type="Google" id="ProtNLM"/>
    </source>
</evidence>
<feature type="transmembrane region" description="Helical" evidence="2">
    <location>
        <begin position="410"/>
        <end position="433"/>
    </location>
</feature>
<feature type="transmembrane region" description="Helical" evidence="2">
    <location>
        <begin position="204"/>
        <end position="224"/>
    </location>
</feature>
<feature type="transmembrane region" description="Helical" evidence="2">
    <location>
        <begin position="321"/>
        <end position="341"/>
    </location>
</feature>
<gene>
    <name evidence="4" type="ORF">SRB5_53190</name>
</gene>
<reference evidence="4 5" key="1">
    <citation type="submission" date="2019-10" db="EMBL/GenBank/DDBJ databases">
        <title>Streptomyces smaragdinus sp. nov. and Streptomyces fabii sp. nov., isolated from the gut of fungus growing-termite Macrotermes natalensis.</title>
        <authorList>
            <person name="Schwitalla J."/>
            <person name="Benndorf R."/>
            <person name="Martin K."/>
            <person name="De Beer W."/>
            <person name="Kaster A.-K."/>
            <person name="Vollmers J."/>
            <person name="Poulsen M."/>
            <person name="Beemelmanns C."/>
        </authorList>
    </citation>
    <scope>NUCLEOTIDE SEQUENCE [LARGE SCALE GENOMIC DNA]</scope>
    <source>
        <strain evidence="4 5">RB5</strain>
    </source>
</reference>